<evidence type="ECO:0000256" key="1">
    <source>
        <dbReference type="SAM" id="Phobius"/>
    </source>
</evidence>
<dbReference type="GO" id="GO:0016020">
    <property type="term" value="C:membrane"/>
    <property type="evidence" value="ECO:0007669"/>
    <property type="project" value="TreeGrafter"/>
</dbReference>
<name>A0A922CL29_MANSE</name>
<protein>
    <submittedName>
        <fullName evidence="3">Uncharacterized protein</fullName>
    </submittedName>
</protein>
<keyword evidence="4" id="KW-1185">Reference proteome</keyword>
<feature type="signal peptide" evidence="2">
    <location>
        <begin position="1"/>
        <end position="24"/>
    </location>
</feature>
<gene>
    <name evidence="3" type="ORF">O3G_MSEX006835</name>
</gene>
<reference evidence="3" key="1">
    <citation type="journal article" date="2016" name="Insect Biochem. Mol. Biol.">
        <title>Multifaceted biological insights from a draft genome sequence of the tobacco hornworm moth, Manduca sexta.</title>
        <authorList>
            <person name="Kanost M.R."/>
            <person name="Arrese E.L."/>
            <person name="Cao X."/>
            <person name="Chen Y.R."/>
            <person name="Chellapilla S."/>
            <person name="Goldsmith M.R."/>
            <person name="Grosse-Wilde E."/>
            <person name="Heckel D.G."/>
            <person name="Herndon N."/>
            <person name="Jiang H."/>
            <person name="Papanicolaou A."/>
            <person name="Qu J."/>
            <person name="Soulages J.L."/>
            <person name="Vogel H."/>
            <person name="Walters J."/>
            <person name="Waterhouse R.M."/>
            <person name="Ahn S.J."/>
            <person name="Almeida F.C."/>
            <person name="An C."/>
            <person name="Aqrawi P."/>
            <person name="Bretschneider A."/>
            <person name="Bryant W.B."/>
            <person name="Bucks S."/>
            <person name="Chao H."/>
            <person name="Chevignon G."/>
            <person name="Christen J.M."/>
            <person name="Clarke D.F."/>
            <person name="Dittmer N.T."/>
            <person name="Ferguson L.C.F."/>
            <person name="Garavelou S."/>
            <person name="Gordon K.H.J."/>
            <person name="Gunaratna R.T."/>
            <person name="Han Y."/>
            <person name="Hauser F."/>
            <person name="He Y."/>
            <person name="Heidel-Fischer H."/>
            <person name="Hirsh A."/>
            <person name="Hu Y."/>
            <person name="Jiang H."/>
            <person name="Kalra D."/>
            <person name="Klinner C."/>
            <person name="Konig C."/>
            <person name="Kovar C."/>
            <person name="Kroll A.R."/>
            <person name="Kuwar S.S."/>
            <person name="Lee S.L."/>
            <person name="Lehman R."/>
            <person name="Li K."/>
            <person name="Li Z."/>
            <person name="Liang H."/>
            <person name="Lovelace S."/>
            <person name="Lu Z."/>
            <person name="Mansfield J.H."/>
            <person name="McCulloch K.J."/>
            <person name="Mathew T."/>
            <person name="Morton B."/>
            <person name="Muzny D.M."/>
            <person name="Neunemann D."/>
            <person name="Ongeri F."/>
            <person name="Pauchet Y."/>
            <person name="Pu L.L."/>
            <person name="Pyrousis I."/>
            <person name="Rao X.J."/>
            <person name="Redding A."/>
            <person name="Roesel C."/>
            <person name="Sanchez-Gracia A."/>
            <person name="Schaack S."/>
            <person name="Shukla A."/>
            <person name="Tetreau G."/>
            <person name="Wang Y."/>
            <person name="Xiong G.H."/>
            <person name="Traut W."/>
            <person name="Walsh T.K."/>
            <person name="Worley K.C."/>
            <person name="Wu D."/>
            <person name="Wu W."/>
            <person name="Wu Y.Q."/>
            <person name="Zhang X."/>
            <person name="Zou Z."/>
            <person name="Zucker H."/>
            <person name="Briscoe A.D."/>
            <person name="Burmester T."/>
            <person name="Clem R.J."/>
            <person name="Feyereisen R."/>
            <person name="Grimmelikhuijzen C.J.P."/>
            <person name="Hamodrakas S.J."/>
            <person name="Hansson B.S."/>
            <person name="Huguet E."/>
            <person name="Jermiin L.S."/>
            <person name="Lan Q."/>
            <person name="Lehman H.K."/>
            <person name="Lorenzen M."/>
            <person name="Merzendorfer H."/>
            <person name="Michalopoulos I."/>
            <person name="Morton D.B."/>
            <person name="Muthukrishnan S."/>
            <person name="Oakeshott J.G."/>
            <person name="Palmer W."/>
            <person name="Park Y."/>
            <person name="Passarelli A.L."/>
            <person name="Rozas J."/>
            <person name="Schwartz L.M."/>
            <person name="Smith W."/>
            <person name="Southgate A."/>
            <person name="Vilcinskas A."/>
            <person name="Vogt R."/>
            <person name="Wang P."/>
            <person name="Werren J."/>
            <person name="Yu X.Q."/>
            <person name="Zhou J.J."/>
            <person name="Brown S.J."/>
            <person name="Scherer S.E."/>
            <person name="Richards S."/>
            <person name="Blissard G.W."/>
        </authorList>
    </citation>
    <scope>NUCLEOTIDE SEQUENCE</scope>
</reference>
<evidence type="ECO:0000313" key="4">
    <source>
        <dbReference type="Proteomes" id="UP000791440"/>
    </source>
</evidence>
<reference evidence="3" key="2">
    <citation type="submission" date="2020-12" db="EMBL/GenBank/DDBJ databases">
        <authorList>
            <person name="Kanost M."/>
        </authorList>
    </citation>
    <scope>NUCLEOTIDE SEQUENCE</scope>
</reference>
<dbReference type="PANTHER" id="PTHR21879">
    <property type="entry name" value="FI03362P-RELATED-RELATED"/>
    <property type="match status" value="1"/>
</dbReference>
<evidence type="ECO:0000256" key="2">
    <source>
        <dbReference type="SAM" id="SignalP"/>
    </source>
</evidence>
<dbReference type="PANTHER" id="PTHR21879:SF8">
    <property type="entry name" value="OSIRIS 23"/>
    <property type="match status" value="1"/>
</dbReference>
<keyword evidence="1" id="KW-0812">Transmembrane</keyword>
<dbReference type="Proteomes" id="UP000791440">
    <property type="component" value="Unassembled WGS sequence"/>
</dbReference>
<accession>A0A922CL29</accession>
<feature type="transmembrane region" description="Helical" evidence="1">
    <location>
        <begin position="179"/>
        <end position="200"/>
    </location>
</feature>
<organism evidence="3 4">
    <name type="scientific">Manduca sexta</name>
    <name type="common">Tobacco hawkmoth</name>
    <name type="synonym">Tobacco hornworm</name>
    <dbReference type="NCBI Taxonomy" id="7130"/>
    <lineage>
        <taxon>Eukaryota</taxon>
        <taxon>Metazoa</taxon>
        <taxon>Ecdysozoa</taxon>
        <taxon>Arthropoda</taxon>
        <taxon>Hexapoda</taxon>
        <taxon>Insecta</taxon>
        <taxon>Pterygota</taxon>
        <taxon>Neoptera</taxon>
        <taxon>Endopterygota</taxon>
        <taxon>Lepidoptera</taxon>
        <taxon>Glossata</taxon>
        <taxon>Ditrysia</taxon>
        <taxon>Bombycoidea</taxon>
        <taxon>Sphingidae</taxon>
        <taxon>Sphinginae</taxon>
        <taxon>Sphingini</taxon>
        <taxon>Manduca</taxon>
    </lineage>
</organism>
<keyword evidence="1" id="KW-1133">Transmembrane helix</keyword>
<dbReference type="InterPro" id="IPR012464">
    <property type="entry name" value="DUF1676"/>
</dbReference>
<proteinExistence type="predicted"/>
<sequence length="240" mass="27602">MRSRAENLLVLSLFALTVINICRGELKDDTDTYVSRLLADLWLEGADVVRIIWRDCSKKLMDVKDIIDHKEYFPKFVKCMKRKTLRALDRTLSPDVVPIGEGVNLVRFELVDRSGNIMPENYTSSWTDSELEEGDWRTLALQRMAKVLRTHVIKFDFDDGKPIEKVEYRGRRRHQMMTMMMFGVVSIGMVMIPMGFQFLAVLGGKALLLAKMALILASIQGLKKVETNNDYHGYHDRGKV</sequence>
<dbReference type="AlphaFoldDB" id="A0A922CL29"/>
<dbReference type="Pfam" id="PF07898">
    <property type="entry name" value="DUF1676"/>
    <property type="match status" value="1"/>
</dbReference>
<evidence type="ECO:0000313" key="3">
    <source>
        <dbReference type="EMBL" id="KAG6450935.1"/>
    </source>
</evidence>
<dbReference type="EMBL" id="JH668395">
    <property type="protein sequence ID" value="KAG6450935.1"/>
    <property type="molecule type" value="Genomic_DNA"/>
</dbReference>
<comment type="caution">
    <text evidence="3">The sequence shown here is derived from an EMBL/GenBank/DDBJ whole genome shotgun (WGS) entry which is preliminary data.</text>
</comment>
<feature type="chain" id="PRO_5037356124" evidence="2">
    <location>
        <begin position="25"/>
        <end position="240"/>
    </location>
</feature>
<keyword evidence="1" id="KW-0472">Membrane</keyword>
<keyword evidence="2" id="KW-0732">Signal</keyword>